<dbReference type="Pfam" id="PF10114">
    <property type="entry name" value="PocR"/>
    <property type="match status" value="1"/>
</dbReference>
<evidence type="ECO:0000256" key="4">
    <source>
        <dbReference type="SAM" id="Coils"/>
    </source>
</evidence>
<organism evidence="7 8">
    <name type="scientific">Carpediemonas membranifera</name>
    <dbReference type="NCBI Taxonomy" id="201153"/>
    <lineage>
        <taxon>Eukaryota</taxon>
        <taxon>Metamonada</taxon>
        <taxon>Carpediemonas-like organisms</taxon>
        <taxon>Carpediemonas</taxon>
    </lineage>
</organism>
<feature type="coiled-coil region" evidence="4">
    <location>
        <begin position="206"/>
        <end position="244"/>
    </location>
</feature>
<feature type="domain" description="Response regulatory" evidence="6">
    <location>
        <begin position="587"/>
        <end position="714"/>
    </location>
</feature>
<dbReference type="SMART" id="SM00388">
    <property type="entry name" value="HisKA"/>
    <property type="match status" value="1"/>
</dbReference>
<accession>A0A8J6BVG9</accession>
<evidence type="ECO:0000313" key="7">
    <source>
        <dbReference type="EMBL" id="KAG9391401.1"/>
    </source>
</evidence>
<evidence type="ECO:0000259" key="5">
    <source>
        <dbReference type="PROSITE" id="PS50109"/>
    </source>
</evidence>
<evidence type="ECO:0000256" key="2">
    <source>
        <dbReference type="ARBA" id="ARBA00023012"/>
    </source>
</evidence>
<dbReference type="Gene3D" id="3.40.50.2300">
    <property type="match status" value="1"/>
</dbReference>
<dbReference type="CDD" id="cd00082">
    <property type="entry name" value="HisKA"/>
    <property type="match status" value="1"/>
</dbReference>
<sequence>MINRRHSLLQSYAYTSDTDESSSDDDIGEKALDDVALQDIFSVDELIKIQETLYTALGIPSAVGTPDGALITPVIGCSDLCAAVRATAAGTSYCASSDASFTLHSPGQTYEVHPCLSIGLLDSSMGIWLGSKQLGLWYSGQIRLKGQGWNPDLARFAESLGLDVEEFRRDFLKLPEWEFDDFNLRLKFQAMYMRYLSAMAFESYRSSRLSLELAEKNEELKQTAEELEGEIKRRMEALKETNESLARCLKSRRVFLGRISEDMRTPLLGIYGASQLLENGEMAEGDGDLESTIMIMQTSCEILMGFIDQILEFSRLEVIMENNAETSSIEQKNLDILKHIRSTCAILENVAAEKDVALSVEADSSFPSSLLCDPLRLSQLTSNLVGNAVKMTPDHGSVQVHLELLRDGVPRLIPPDANIAIVDELENQDADIPQLCHASDLEGRLPKAREDEVLVAITVQDNGPGIAEDRLYRIFSAFSQTDVGTPRVYGGSGLGLSMCRSIVVAMYHGLIVACNTEAGGALFSVILPLKVGSGSPLDEFKEMTSAYPVLRRHSIDYEHSKSFLDSVEEHDLTEHHTPPESTGQVKQILIVDDISVNRIIVGRLIRSALKDKSEFSISFARSGEECLELIKSGRRFDLIFLDLFMPNGIDGHLTAQQIRAHERTSIDSRTPLVALSATIDASVIQQCERDGFFDAFLRKPFKQHDLEQTLTAFLIDGGVEEEASASDSDVSYV</sequence>
<dbReference type="SUPFAM" id="SSF52172">
    <property type="entry name" value="CheY-like"/>
    <property type="match status" value="1"/>
</dbReference>
<dbReference type="SMART" id="SM00448">
    <property type="entry name" value="REC"/>
    <property type="match status" value="1"/>
</dbReference>
<dbReference type="AlphaFoldDB" id="A0A8J6BVG9"/>
<feature type="domain" description="Histidine kinase" evidence="5">
    <location>
        <begin position="258"/>
        <end position="531"/>
    </location>
</feature>
<dbReference type="InterPro" id="IPR004358">
    <property type="entry name" value="Sig_transdc_His_kin-like_C"/>
</dbReference>
<dbReference type="InterPro" id="IPR003594">
    <property type="entry name" value="HATPase_dom"/>
</dbReference>
<evidence type="ECO:0000259" key="6">
    <source>
        <dbReference type="PROSITE" id="PS50110"/>
    </source>
</evidence>
<comment type="caution">
    <text evidence="7">The sequence shown here is derived from an EMBL/GenBank/DDBJ whole genome shotgun (WGS) entry which is preliminary data.</text>
</comment>
<keyword evidence="2" id="KW-0902">Two-component regulatory system</keyword>
<dbReference type="SUPFAM" id="SSF47384">
    <property type="entry name" value="Homodimeric domain of signal transducing histidine kinase"/>
    <property type="match status" value="1"/>
</dbReference>
<dbReference type="InterPro" id="IPR003661">
    <property type="entry name" value="HisK_dim/P_dom"/>
</dbReference>
<keyword evidence="1 3" id="KW-0597">Phosphoprotein</keyword>
<feature type="modified residue" description="4-aspartylphosphate" evidence="3">
    <location>
        <position position="642"/>
    </location>
</feature>
<dbReference type="Pfam" id="PF00512">
    <property type="entry name" value="HisKA"/>
    <property type="match status" value="1"/>
</dbReference>
<keyword evidence="4" id="KW-0175">Coiled coil</keyword>
<evidence type="ECO:0000313" key="8">
    <source>
        <dbReference type="Proteomes" id="UP000717585"/>
    </source>
</evidence>
<evidence type="ECO:0000256" key="3">
    <source>
        <dbReference type="PROSITE-ProRule" id="PRU00169"/>
    </source>
</evidence>
<dbReference type="Pfam" id="PF02518">
    <property type="entry name" value="HATPase_c"/>
    <property type="match status" value="1"/>
</dbReference>
<dbReference type="PANTHER" id="PTHR45339">
    <property type="entry name" value="HYBRID SIGNAL TRANSDUCTION HISTIDINE KINASE J"/>
    <property type="match status" value="1"/>
</dbReference>
<dbReference type="PRINTS" id="PR00344">
    <property type="entry name" value="BCTRLSENSOR"/>
</dbReference>
<dbReference type="GO" id="GO:0000155">
    <property type="term" value="F:phosphorelay sensor kinase activity"/>
    <property type="evidence" value="ECO:0007669"/>
    <property type="project" value="InterPro"/>
</dbReference>
<dbReference type="InterPro" id="IPR036890">
    <property type="entry name" value="HATPase_C_sf"/>
</dbReference>
<name>A0A8J6BVG9_9EUKA</name>
<dbReference type="CDD" id="cd17546">
    <property type="entry name" value="REC_hyHK_CKI1_RcsC-like"/>
    <property type="match status" value="1"/>
</dbReference>
<dbReference type="Pfam" id="PF00072">
    <property type="entry name" value="Response_reg"/>
    <property type="match status" value="1"/>
</dbReference>
<dbReference type="EMBL" id="JAHDYR010000053">
    <property type="protein sequence ID" value="KAG9391401.1"/>
    <property type="molecule type" value="Genomic_DNA"/>
</dbReference>
<dbReference type="Gene3D" id="3.30.565.10">
    <property type="entry name" value="Histidine kinase-like ATPase, C-terminal domain"/>
    <property type="match status" value="1"/>
</dbReference>
<dbReference type="InterPro" id="IPR005467">
    <property type="entry name" value="His_kinase_dom"/>
</dbReference>
<keyword evidence="8" id="KW-1185">Reference proteome</keyword>
<dbReference type="OrthoDB" id="10266508at2759"/>
<proteinExistence type="predicted"/>
<dbReference type="InterPro" id="IPR036097">
    <property type="entry name" value="HisK_dim/P_sf"/>
</dbReference>
<dbReference type="Gene3D" id="1.10.287.130">
    <property type="match status" value="1"/>
</dbReference>
<evidence type="ECO:0000256" key="1">
    <source>
        <dbReference type="ARBA" id="ARBA00022553"/>
    </source>
</evidence>
<dbReference type="InterPro" id="IPR001789">
    <property type="entry name" value="Sig_transdc_resp-reg_receiver"/>
</dbReference>
<dbReference type="SMART" id="SM00387">
    <property type="entry name" value="HATPase_c"/>
    <property type="match status" value="1"/>
</dbReference>
<dbReference type="Proteomes" id="UP000717585">
    <property type="component" value="Unassembled WGS sequence"/>
</dbReference>
<dbReference type="PROSITE" id="PS50110">
    <property type="entry name" value="RESPONSE_REGULATORY"/>
    <property type="match status" value="1"/>
</dbReference>
<dbReference type="PROSITE" id="PS50109">
    <property type="entry name" value="HIS_KIN"/>
    <property type="match status" value="1"/>
</dbReference>
<dbReference type="InterPro" id="IPR011006">
    <property type="entry name" value="CheY-like_superfamily"/>
</dbReference>
<dbReference type="PANTHER" id="PTHR45339:SF1">
    <property type="entry name" value="HYBRID SIGNAL TRANSDUCTION HISTIDINE KINASE J"/>
    <property type="match status" value="1"/>
</dbReference>
<reference evidence="7" key="1">
    <citation type="submission" date="2021-05" db="EMBL/GenBank/DDBJ databases">
        <title>A free-living protist that lacks canonical eukaryotic 1 DNA replication and segregation systems.</title>
        <authorList>
            <person name="Salas-Leiva D.E."/>
            <person name="Tromer E.C."/>
            <person name="Curtis B.A."/>
            <person name="Jerlstrom-Hultqvist J."/>
            <person name="Kolisko M."/>
            <person name="Yi Z."/>
            <person name="Salas-Leiva J.S."/>
            <person name="Gallot-Lavallee L."/>
            <person name="Kops G.J.P.L."/>
            <person name="Archibald J.M."/>
            <person name="Simpson A.G.B."/>
            <person name="Roger A.J."/>
        </authorList>
    </citation>
    <scope>NUCLEOTIDE SEQUENCE</scope>
    <source>
        <strain evidence="7">BICM</strain>
    </source>
</reference>
<dbReference type="SUPFAM" id="SSF55874">
    <property type="entry name" value="ATPase domain of HSP90 chaperone/DNA topoisomerase II/histidine kinase"/>
    <property type="match status" value="1"/>
</dbReference>
<dbReference type="InterPro" id="IPR018771">
    <property type="entry name" value="PocR_dom"/>
</dbReference>
<protein>
    <submittedName>
        <fullName evidence="7">Sensory domain found in PocR</fullName>
    </submittedName>
</protein>
<gene>
    <name evidence="7" type="ORF">J8273_6161</name>
</gene>